<evidence type="ECO:0000256" key="4">
    <source>
        <dbReference type="ARBA" id="ARBA00022786"/>
    </source>
</evidence>
<dbReference type="Proteomes" id="UP000595437">
    <property type="component" value="Chromosome 2"/>
</dbReference>
<dbReference type="GO" id="GO:0070628">
    <property type="term" value="F:proteasome binding"/>
    <property type="evidence" value="ECO:0007669"/>
    <property type="project" value="TreeGrafter"/>
</dbReference>
<keyword evidence="3" id="KW-0645">Protease</keyword>
<name>A0A7T8KM15_CALRO</name>
<dbReference type="InterPro" id="IPR001394">
    <property type="entry name" value="Peptidase_C19_UCH"/>
</dbReference>
<dbReference type="InterPro" id="IPR018200">
    <property type="entry name" value="USP_CS"/>
</dbReference>
<evidence type="ECO:0000256" key="3">
    <source>
        <dbReference type="ARBA" id="ARBA00022670"/>
    </source>
</evidence>
<proteinExistence type="predicted"/>
<keyword evidence="4" id="KW-0833">Ubl conjugation pathway</keyword>
<dbReference type="GO" id="GO:0004843">
    <property type="term" value="F:cysteine-type deubiquitinase activity"/>
    <property type="evidence" value="ECO:0007669"/>
    <property type="project" value="UniProtKB-EC"/>
</dbReference>
<dbReference type="PANTHER" id="PTHR43982:SF1">
    <property type="entry name" value="UBIQUITIN CARBOXYL-TERMINAL HYDROLASE 14"/>
    <property type="match status" value="1"/>
</dbReference>
<evidence type="ECO:0000256" key="5">
    <source>
        <dbReference type="ARBA" id="ARBA00022801"/>
    </source>
</evidence>
<dbReference type="PROSITE" id="PS00973">
    <property type="entry name" value="USP_2"/>
    <property type="match status" value="1"/>
</dbReference>
<dbReference type="GO" id="GO:0016579">
    <property type="term" value="P:protein deubiquitination"/>
    <property type="evidence" value="ECO:0007669"/>
    <property type="project" value="InterPro"/>
</dbReference>
<keyword evidence="9" id="KW-1185">Reference proteome</keyword>
<dbReference type="PANTHER" id="PTHR43982">
    <property type="entry name" value="UBIQUITIN CARBOXYL-TERMINAL HYDROLASE"/>
    <property type="match status" value="1"/>
</dbReference>
<dbReference type="EC" id="3.4.19.12" evidence="2"/>
<evidence type="ECO:0000313" key="8">
    <source>
        <dbReference type="EMBL" id="QQP58361.1"/>
    </source>
</evidence>
<dbReference type="GO" id="GO:0061136">
    <property type="term" value="P:regulation of proteasomal protein catabolic process"/>
    <property type="evidence" value="ECO:0007669"/>
    <property type="project" value="TreeGrafter"/>
</dbReference>
<dbReference type="EMBL" id="CP045891">
    <property type="protein sequence ID" value="QQP58361.1"/>
    <property type="molecule type" value="Genomic_DNA"/>
</dbReference>
<evidence type="ECO:0000259" key="7">
    <source>
        <dbReference type="PROSITE" id="PS50235"/>
    </source>
</evidence>
<dbReference type="SUPFAM" id="SSF54001">
    <property type="entry name" value="Cysteine proteinases"/>
    <property type="match status" value="1"/>
</dbReference>
<keyword evidence="5 8" id="KW-0378">Hydrolase</keyword>
<dbReference type="InterPro" id="IPR044635">
    <property type="entry name" value="UBP14-like"/>
</dbReference>
<evidence type="ECO:0000313" key="9">
    <source>
        <dbReference type="Proteomes" id="UP000595437"/>
    </source>
</evidence>
<dbReference type="PROSITE" id="PS50235">
    <property type="entry name" value="USP_3"/>
    <property type="match status" value="1"/>
</dbReference>
<keyword evidence="6" id="KW-0788">Thiol protease</keyword>
<organism evidence="8 9">
    <name type="scientific">Caligus rogercresseyi</name>
    <name type="common">Sea louse</name>
    <dbReference type="NCBI Taxonomy" id="217165"/>
    <lineage>
        <taxon>Eukaryota</taxon>
        <taxon>Metazoa</taxon>
        <taxon>Ecdysozoa</taxon>
        <taxon>Arthropoda</taxon>
        <taxon>Crustacea</taxon>
        <taxon>Multicrustacea</taxon>
        <taxon>Hexanauplia</taxon>
        <taxon>Copepoda</taxon>
        <taxon>Siphonostomatoida</taxon>
        <taxon>Caligidae</taxon>
        <taxon>Caligus</taxon>
    </lineage>
</organism>
<comment type="catalytic activity">
    <reaction evidence="1">
        <text>Thiol-dependent hydrolysis of ester, thioester, amide, peptide and isopeptide bonds formed by the C-terminal Gly of ubiquitin (a 76-residue protein attached to proteins as an intracellular targeting signal).</text>
        <dbReference type="EC" id="3.4.19.12"/>
    </reaction>
</comment>
<evidence type="ECO:0000256" key="1">
    <source>
        <dbReference type="ARBA" id="ARBA00000707"/>
    </source>
</evidence>
<evidence type="ECO:0000256" key="2">
    <source>
        <dbReference type="ARBA" id="ARBA00012759"/>
    </source>
</evidence>
<protein>
    <recommendedName>
        <fullName evidence="2">ubiquitinyl hydrolase 1</fullName>
        <ecNumber evidence="2">3.4.19.12</ecNumber>
    </recommendedName>
</protein>
<dbReference type="InterPro" id="IPR028889">
    <property type="entry name" value="USP"/>
</dbReference>
<sequence>MGPGKEEAQSITAALRDLYQDMDSGRTAAVTPAILLQVVHAAFPRFAEQTSRAGVFQQQDANECWVELLKMLQQKLPSKDNDKATSIIDQYLGGQFETEIKCAENEEETPTKSKETFLQYSCYIDKEVRFLSSGLKNVDSIPWHHPTINIFYTLSPKEAHGKHLQYVKTARISRLPAYLTVQMVRFHFKQKQAVNAKELQQKLVPMRHMFKEYEDKLVSLSKTESREAVLKKDREAKEGKVQEYEPFSFPDDVGSSNSGYYELSAVLTHKGRSSNSGHYVAWTRYKGDTWMECNDHDVRPVHVDDVMKLSGGGDWHTAYLLLYAPRKLPKEDPLVHKTDSMDTK</sequence>
<dbReference type="Pfam" id="PF00443">
    <property type="entry name" value="UCH"/>
    <property type="match status" value="1"/>
</dbReference>
<dbReference type="InterPro" id="IPR038765">
    <property type="entry name" value="Papain-like_cys_pep_sf"/>
</dbReference>
<reference evidence="9" key="1">
    <citation type="submission" date="2021-01" db="EMBL/GenBank/DDBJ databases">
        <title>Caligus Genome Assembly.</title>
        <authorList>
            <person name="Gallardo-Escarate C."/>
        </authorList>
    </citation>
    <scope>NUCLEOTIDE SEQUENCE [LARGE SCALE GENOMIC DNA]</scope>
</reference>
<accession>A0A7T8KM15</accession>
<dbReference type="AlphaFoldDB" id="A0A7T8KM15"/>
<feature type="domain" description="USP" evidence="7">
    <location>
        <begin position="1"/>
        <end position="326"/>
    </location>
</feature>
<gene>
    <name evidence="8" type="ORF">FKW44_003649</name>
</gene>
<dbReference type="GO" id="GO:0043161">
    <property type="term" value="P:proteasome-mediated ubiquitin-dependent protein catabolic process"/>
    <property type="evidence" value="ECO:0007669"/>
    <property type="project" value="InterPro"/>
</dbReference>
<dbReference type="OrthoDB" id="333239at2759"/>
<evidence type="ECO:0000256" key="6">
    <source>
        <dbReference type="ARBA" id="ARBA00022807"/>
    </source>
</evidence>
<dbReference type="Gene3D" id="3.90.70.10">
    <property type="entry name" value="Cysteine proteinases"/>
    <property type="match status" value="1"/>
</dbReference>